<evidence type="ECO:0000313" key="1">
    <source>
        <dbReference type="EMBL" id="KAJ3733236.1"/>
    </source>
</evidence>
<dbReference type="AlphaFoldDB" id="A0AA38JPH4"/>
<gene>
    <name evidence="1" type="ORF">DFJ43DRAFT_244090</name>
</gene>
<protein>
    <submittedName>
        <fullName evidence="1">Uncharacterized protein</fullName>
    </submittedName>
</protein>
<reference evidence="1" key="2">
    <citation type="journal article" date="2023" name="Proc. Natl. Acad. Sci. U.S.A.">
        <title>A global phylogenomic analysis of the shiitake genus Lentinula.</title>
        <authorList>
            <person name="Sierra-Patev S."/>
            <person name="Min B."/>
            <person name="Naranjo-Ortiz M."/>
            <person name="Looney B."/>
            <person name="Konkel Z."/>
            <person name="Slot J.C."/>
            <person name="Sakamoto Y."/>
            <person name="Steenwyk J.L."/>
            <person name="Rokas A."/>
            <person name="Carro J."/>
            <person name="Camarero S."/>
            <person name="Ferreira P."/>
            <person name="Molpeceres G."/>
            <person name="Ruiz-Duenas F.J."/>
            <person name="Serrano A."/>
            <person name="Henrissat B."/>
            <person name="Drula E."/>
            <person name="Hughes K.W."/>
            <person name="Mata J.L."/>
            <person name="Ishikawa N.K."/>
            <person name="Vargas-Isla R."/>
            <person name="Ushijima S."/>
            <person name="Smith C.A."/>
            <person name="Donoghue J."/>
            <person name="Ahrendt S."/>
            <person name="Andreopoulos W."/>
            <person name="He G."/>
            <person name="LaButti K."/>
            <person name="Lipzen A."/>
            <person name="Ng V."/>
            <person name="Riley R."/>
            <person name="Sandor L."/>
            <person name="Barry K."/>
            <person name="Martinez A.T."/>
            <person name="Xiao Y."/>
            <person name="Gibbons J.G."/>
            <person name="Terashima K."/>
            <person name="Grigoriev I.V."/>
            <person name="Hibbett D."/>
        </authorList>
    </citation>
    <scope>NUCLEOTIDE SEQUENCE</scope>
    <source>
        <strain evidence="1">ET3784</strain>
    </source>
</reference>
<reference evidence="1" key="1">
    <citation type="submission" date="2022-08" db="EMBL/GenBank/DDBJ databases">
        <authorList>
            <consortium name="DOE Joint Genome Institute"/>
            <person name="Min B."/>
            <person name="Sierra-Patev S."/>
            <person name="Naranjo-Ortiz M."/>
            <person name="Looney B."/>
            <person name="Konkel Z."/>
            <person name="Slot J.C."/>
            <person name="Sakamoto Y."/>
            <person name="Steenwyk J.L."/>
            <person name="Rokas A."/>
            <person name="Carro J."/>
            <person name="Camarero S."/>
            <person name="Ferreira P."/>
            <person name="Molpeceres G."/>
            <person name="Ruiz-duenas F.J."/>
            <person name="Serrano A."/>
            <person name="Henrissat B."/>
            <person name="Drula E."/>
            <person name="Hughes K.W."/>
            <person name="Mata J.L."/>
            <person name="Ishikawa N.K."/>
            <person name="Vargas-Isla R."/>
            <person name="Ushijima S."/>
            <person name="Smith C.A."/>
            <person name="Ahrendt S."/>
            <person name="Andreopoulos W."/>
            <person name="He G."/>
            <person name="LaButti K."/>
            <person name="Lipzen A."/>
            <person name="Ng V."/>
            <person name="Riley R."/>
            <person name="Sandor L."/>
            <person name="Barry K."/>
            <person name="Martinez A.T."/>
            <person name="Xiao Y."/>
            <person name="Gibbons J.G."/>
            <person name="Terashima K."/>
            <person name="Hibbett D.S."/>
            <person name="Grigoriev I.V."/>
        </authorList>
    </citation>
    <scope>NUCLEOTIDE SEQUENCE</scope>
    <source>
        <strain evidence="1">ET3784</strain>
    </source>
</reference>
<evidence type="ECO:0000313" key="2">
    <source>
        <dbReference type="Proteomes" id="UP001176059"/>
    </source>
</evidence>
<keyword evidence="2" id="KW-1185">Reference proteome</keyword>
<accession>A0AA38JPH4</accession>
<comment type="caution">
    <text evidence="1">The sequence shown here is derived from an EMBL/GenBank/DDBJ whole genome shotgun (WGS) entry which is preliminary data.</text>
</comment>
<dbReference type="EMBL" id="JANVFO010000019">
    <property type="protein sequence ID" value="KAJ3733236.1"/>
    <property type="molecule type" value="Genomic_DNA"/>
</dbReference>
<name>A0AA38JPH4_9AGAR</name>
<proteinExistence type="predicted"/>
<organism evidence="1 2">
    <name type="scientific">Lentinula guzmanii</name>
    <dbReference type="NCBI Taxonomy" id="2804957"/>
    <lineage>
        <taxon>Eukaryota</taxon>
        <taxon>Fungi</taxon>
        <taxon>Dikarya</taxon>
        <taxon>Basidiomycota</taxon>
        <taxon>Agaricomycotina</taxon>
        <taxon>Agaricomycetes</taxon>
        <taxon>Agaricomycetidae</taxon>
        <taxon>Agaricales</taxon>
        <taxon>Marasmiineae</taxon>
        <taxon>Omphalotaceae</taxon>
        <taxon>Lentinula</taxon>
    </lineage>
</organism>
<dbReference type="Proteomes" id="UP001176059">
    <property type="component" value="Unassembled WGS sequence"/>
</dbReference>
<sequence length="357" mass="40795">MDHSHIRAGFFSISKYCTFVNSHIYLLTTISPLAGLRQNPFSAQKYNTPAMQLLLRPVLFMGLLFLVKTFATPVCTRAGTGSGQVFSASDSNSGFCNVRKLPASNSLSIHSRALDGRKEVIETRLTLYTPSWPDESDISEELAVKIYNATQIILPSLVPVHPDARRPNIPENSENLAFNVKELLYFGTSKDEEFSLSVDLRHNGQRILTEIDFEQRTFESQSLRAGDLFGYADCYHNYSREPCFRFRNGFYQDSRMEIMKRFPELEITKVRAVKARKGKDLVFTFEVQALFYTLHHIITLFLQEPRSGSEKWQIHEVLVEENREQNGRTWRSGAIRIIMVSLPRSMQRDTFASAGLS</sequence>